<dbReference type="InterPro" id="IPR050483">
    <property type="entry name" value="CoA-transferase_III_domain"/>
</dbReference>
<dbReference type="SUPFAM" id="SSF89796">
    <property type="entry name" value="CoA-transferase family III (CaiB/BaiF)"/>
    <property type="match status" value="1"/>
</dbReference>
<evidence type="ECO:0000313" key="3">
    <source>
        <dbReference type="Proteomes" id="UP000019141"/>
    </source>
</evidence>
<keyword evidence="1" id="KW-0808">Transferase</keyword>
<dbReference type="PANTHER" id="PTHR48207:SF3">
    <property type="entry name" value="SUCCINATE--HYDROXYMETHYLGLUTARATE COA-TRANSFERASE"/>
    <property type="match status" value="1"/>
</dbReference>
<proteinExistence type="predicted"/>
<accession>W4M073</accession>
<dbReference type="PANTHER" id="PTHR48207">
    <property type="entry name" value="SUCCINATE--HYDROXYMETHYLGLUTARATE COA-TRANSFERASE"/>
    <property type="match status" value="1"/>
</dbReference>
<name>W4M073_ENTF1</name>
<evidence type="ECO:0000256" key="1">
    <source>
        <dbReference type="ARBA" id="ARBA00022679"/>
    </source>
</evidence>
<dbReference type="Gene3D" id="3.40.50.10540">
    <property type="entry name" value="Crotonobetainyl-coa:carnitine coa-transferase, domain 1"/>
    <property type="match status" value="1"/>
</dbReference>
<organism evidence="2 3">
    <name type="scientific">Entotheonella factor</name>
    <dbReference type="NCBI Taxonomy" id="1429438"/>
    <lineage>
        <taxon>Bacteria</taxon>
        <taxon>Pseudomonadati</taxon>
        <taxon>Nitrospinota/Tectimicrobiota group</taxon>
        <taxon>Candidatus Tectimicrobiota</taxon>
        <taxon>Candidatus Entotheonellia</taxon>
        <taxon>Candidatus Entotheonellales</taxon>
        <taxon>Candidatus Entotheonellaceae</taxon>
        <taxon>Candidatus Entotheonella</taxon>
    </lineage>
</organism>
<dbReference type="InterPro" id="IPR023606">
    <property type="entry name" value="CoA-Trfase_III_dom_1_sf"/>
</dbReference>
<gene>
    <name evidence="2" type="ORF">ETSY1_01425</name>
</gene>
<keyword evidence="3" id="KW-1185">Reference proteome</keyword>
<comment type="caution">
    <text evidence="2">The sequence shown here is derived from an EMBL/GenBank/DDBJ whole genome shotgun (WGS) entry which is preliminary data.</text>
</comment>
<dbReference type="Proteomes" id="UP000019141">
    <property type="component" value="Unassembled WGS sequence"/>
</dbReference>
<evidence type="ECO:0008006" key="4">
    <source>
        <dbReference type="Google" id="ProtNLM"/>
    </source>
</evidence>
<dbReference type="InterPro" id="IPR003673">
    <property type="entry name" value="CoA-Trfase_fam_III"/>
</dbReference>
<dbReference type="Gene3D" id="3.30.1540.10">
    <property type="entry name" value="formyl-coa transferase, domain 3"/>
    <property type="match status" value="1"/>
</dbReference>
<protein>
    <recommendedName>
        <fullName evidence="4">CoA transferase</fullName>
    </recommendedName>
</protein>
<sequence length="405" mass="44669">MADGLDGIRVIQTATVLAGPMAARLLADWGAEVIRVERPTGGDVSRQLARAMVGGGPIPSNIDYVSENINRNKKSMTLDMAQEPGQAVMHRLLAEADVLLCNFRPRELEKFQLTSEVLASINPRIIIANLSGYGPDGPDQNLPGYEGISFFSRAGVMHTLQVPDMAPPQYPIGMGDFSSGLALAYGIMLALFIRERTGEAQNVDASLFQTGIYMLSNDIAGSLVSGLDREKVAREDVVNPLAGYYETQDQRWVRIGMVQPDLYWSRFCQAIDRADLEHDPRFATFEPRIDHHDDLFLILVETFKTRTYDAWKARLTAAGLPWGPVQNAPEVTRDAQARANNMYVSMDHPEHGRMEVVNNPIRLSKTPVASPRASSALGQHTDAILQEYGYTRDEIADLRASGIIG</sequence>
<reference evidence="2 3" key="1">
    <citation type="journal article" date="2014" name="Nature">
        <title>An environmental bacterial taxon with a large and distinct metabolic repertoire.</title>
        <authorList>
            <person name="Wilson M.C."/>
            <person name="Mori T."/>
            <person name="Ruckert C."/>
            <person name="Uria A.R."/>
            <person name="Helf M.J."/>
            <person name="Takada K."/>
            <person name="Gernert C."/>
            <person name="Steffens U.A."/>
            <person name="Heycke N."/>
            <person name="Schmitt S."/>
            <person name="Rinke C."/>
            <person name="Helfrich E.J."/>
            <person name="Brachmann A.O."/>
            <person name="Gurgui C."/>
            <person name="Wakimoto T."/>
            <person name="Kracht M."/>
            <person name="Crusemann M."/>
            <person name="Hentschel U."/>
            <person name="Abe I."/>
            <person name="Matsunaga S."/>
            <person name="Kalinowski J."/>
            <person name="Takeyama H."/>
            <person name="Piel J."/>
        </authorList>
    </citation>
    <scope>NUCLEOTIDE SEQUENCE [LARGE SCALE GENOMIC DNA]</scope>
    <source>
        <strain evidence="3">TSY1</strain>
    </source>
</reference>
<evidence type="ECO:0000313" key="2">
    <source>
        <dbReference type="EMBL" id="ETX03057.1"/>
    </source>
</evidence>
<dbReference type="EMBL" id="AZHW01000082">
    <property type="protein sequence ID" value="ETX03057.1"/>
    <property type="molecule type" value="Genomic_DNA"/>
</dbReference>
<dbReference type="GO" id="GO:0008410">
    <property type="term" value="F:CoA-transferase activity"/>
    <property type="evidence" value="ECO:0007669"/>
    <property type="project" value="TreeGrafter"/>
</dbReference>
<dbReference type="Pfam" id="PF02515">
    <property type="entry name" value="CoA_transf_3"/>
    <property type="match status" value="1"/>
</dbReference>
<dbReference type="InterPro" id="IPR044855">
    <property type="entry name" value="CoA-Trfase_III_dom3_sf"/>
</dbReference>
<dbReference type="HOGENOM" id="CLU_033975_0_0_7"/>
<dbReference type="AlphaFoldDB" id="W4M073"/>